<protein>
    <submittedName>
        <fullName evidence="1">Terminase large subunit protein</fullName>
    </submittedName>
</protein>
<dbReference type="STRING" id="1033810.HLPCO_001805"/>
<dbReference type="AlphaFoldDB" id="F7PTW0"/>
<dbReference type="OrthoDB" id="9760250at2"/>
<evidence type="ECO:0000313" key="2">
    <source>
        <dbReference type="Proteomes" id="UP000005707"/>
    </source>
</evidence>
<reference evidence="1 2" key="1">
    <citation type="journal article" date="2011" name="J. Bacteriol.">
        <title>Genome sequence of Haloplasma contractile, an unusual contractile bacterium from a deep-sea anoxic brine lake.</title>
        <authorList>
            <person name="Antunes A."/>
            <person name="Alam I."/>
            <person name="El Dorry H."/>
            <person name="Siam R."/>
            <person name="Robertson A."/>
            <person name="Bajic V.B."/>
            <person name="Stingl U."/>
        </authorList>
    </citation>
    <scope>NUCLEOTIDE SEQUENCE [LARGE SCALE GENOMIC DNA]</scope>
    <source>
        <strain evidence="1 2">SSD-17B</strain>
    </source>
</reference>
<evidence type="ECO:0000313" key="1">
    <source>
        <dbReference type="EMBL" id="ERJ12278.1"/>
    </source>
</evidence>
<sequence length="58" mass="6943">MVGEELKTELDQLIEDLHNPLYYFDEKPGNLRIDFIETFCKHTKSPFNGQPFILELWE</sequence>
<keyword evidence="2" id="KW-1185">Reference proteome</keyword>
<dbReference type="EMBL" id="AFNU02000005">
    <property type="protein sequence ID" value="ERJ12278.1"/>
    <property type="molecule type" value="Genomic_DNA"/>
</dbReference>
<organism evidence="1 2">
    <name type="scientific">Haloplasma contractile SSD-17B</name>
    <dbReference type="NCBI Taxonomy" id="1033810"/>
    <lineage>
        <taxon>Bacteria</taxon>
        <taxon>Bacillati</taxon>
        <taxon>Mycoplasmatota</taxon>
        <taxon>Mollicutes</taxon>
        <taxon>Haloplasmatales</taxon>
        <taxon>Haloplasmataceae</taxon>
        <taxon>Haloplasma</taxon>
    </lineage>
</organism>
<reference evidence="1 2" key="2">
    <citation type="journal article" date="2013" name="PLoS ONE">
        <title>INDIGO - INtegrated Data Warehouse of MIcrobial GenOmes with Examples from the Red Sea Extremophiles.</title>
        <authorList>
            <person name="Alam I."/>
            <person name="Antunes A."/>
            <person name="Kamau A.A."/>
            <person name="Ba Alawi W."/>
            <person name="Kalkatawi M."/>
            <person name="Stingl U."/>
            <person name="Bajic V.B."/>
        </authorList>
    </citation>
    <scope>NUCLEOTIDE SEQUENCE [LARGE SCALE GENOMIC DNA]</scope>
    <source>
        <strain evidence="1 2">SSD-17B</strain>
    </source>
</reference>
<dbReference type="RefSeq" id="WP_008825285.1">
    <property type="nucleotide sequence ID" value="NZ_AFNU02000005.1"/>
</dbReference>
<accession>F7PTW0</accession>
<dbReference type="Proteomes" id="UP000005707">
    <property type="component" value="Unassembled WGS sequence"/>
</dbReference>
<gene>
    <name evidence="1" type="ORF">HLPCO_001805</name>
</gene>
<dbReference type="eggNOG" id="COG4626">
    <property type="taxonomic scope" value="Bacteria"/>
</dbReference>
<comment type="caution">
    <text evidence="1">The sequence shown here is derived from an EMBL/GenBank/DDBJ whole genome shotgun (WGS) entry which is preliminary data.</text>
</comment>
<proteinExistence type="predicted"/>
<name>F7PTW0_9MOLU</name>
<dbReference type="InParanoid" id="F7PTW0"/>